<dbReference type="EMBL" id="BRYB01002293">
    <property type="protein sequence ID" value="GMI42554.1"/>
    <property type="molecule type" value="Genomic_DNA"/>
</dbReference>
<evidence type="ECO:0000313" key="7">
    <source>
        <dbReference type="Proteomes" id="UP001165060"/>
    </source>
</evidence>
<dbReference type="PANTHER" id="PTHR24115:SF799">
    <property type="entry name" value="KINESIN-LIKE PROTEIN"/>
    <property type="match status" value="1"/>
</dbReference>
<proteinExistence type="inferred from homology"/>
<evidence type="ECO:0000313" key="6">
    <source>
        <dbReference type="EMBL" id="GMI42554.1"/>
    </source>
</evidence>
<dbReference type="InterPro" id="IPR027640">
    <property type="entry name" value="Kinesin-like_fam"/>
</dbReference>
<dbReference type="InterPro" id="IPR019821">
    <property type="entry name" value="Kinesin_motor_CS"/>
</dbReference>
<comment type="caution">
    <text evidence="6">The sequence shown here is derived from an EMBL/GenBank/DDBJ whole genome shotgun (WGS) entry which is preliminary data.</text>
</comment>
<keyword evidence="4" id="KW-0493">Microtubule</keyword>
<dbReference type="PROSITE" id="PS50067">
    <property type="entry name" value="KINESIN_MOTOR_2"/>
    <property type="match status" value="1"/>
</dbReference>
<keyword evidence="7" id="KW-1185">Reference proteome</keyword>
<accession>A0ABQ6N832</accession>
<name>A0ABQ6N832_9STRA</name>
<dbReference type="PROSITE" id="PS00411">
    <property type="entry name" value="KINESIN_MOTOR_1"/>
    <property type="match status" value="1"/>
</dbReference>
<comment type="similarity">
    <text evidence="3 4">Belongs to the TRAFAC class myosin-kinesin ATPase superfamily. Kinesin family.</text>
</comment>
<sequence>MDQENLPLPPDADADAWRQRLVSYYQQNAPTKVKMVNSSMMSKYEGRYSALYANLIKKYGPPGAPIAQPVSAAAPSSGKKSVADFAPEFQALIAKATPSLPPRTTTTVVTDKAGDATNGLETSTFTVCARVRPLLGDEVGGAGENFAAVVAGPRIPGDGGAKAYTEQMLLCAPKVGITGKPKIEQAEFNYDYVFGADSENEEIYALTCKPLLERALNGQVGVVFAYGQTGSGKTHTMNGLMDGLIDSELFSPATEVTFSYLEILGDDIGDCLEGVGGQAKPGVKIGEMLDGSIGTRGLSTKTCANPGELRALVEKAKASRSTAATSRNDTSSRSHGAGIITCKDLATGIEGKLYVIDLAGSERAADSKNHDAKRMAETKLINASLSALKECIRARTMASQPGQGGIHVPYRRSKLTLLMKDVFDIGCTRLCSTVVMTACSPLALDVAHTGNTLKYSAPLRVALRRGTGAKLQRDKLDPALWSVAETLAYLTEAHPNLPDPETFLGGLPGVHLCALPEKEFYTRAAAVGAPVEVAKEVYLGVWTHISDAKTRKRRPNGSIITPEEEEQDRLRLIREKEEKAAIWAEREKHMRSEF</sequence>
<protein>
    <recommendedName>
        <fullName evidence="4">Kinesin-like protein</fullName>
    </recommendedName>
</protein>
<keyword evidence="3 4" id="KW-0505">Motor protein</keyword>
<dbReference type="Pfam" id="PF00225">
    <property type="entry name" value="Kinesin"/>
    <property type="match status" value="1"/>
</dbReference>
<evidence type="ECO:0000256" key="2">
    <source>
        <dbReference type="ARBA" id="ARBA00022840"/>
    </source>
</evidence>
<organism evidence="6 7">
    <name type="scientific">Tetraparma gracilis</name>
    <dbReference type="NCBI Taxonomy" id="2962635"/>
    <lineage>
        <taxon>Eukaryota</taxon>
        <taxon>Sar</taxon>
        <taxon>Stramenopiles</taxon>
        <taxon>Ochrophyta</taxon>
        <taxon>Bolidophyceae</taxon>
        <taxon>Parmales</taxon>
        <taxon>Triparmaceae</taxon>
        <taxon>Tetraparma</taxon>
    </lineage>
</organism>
<dbReference type="PANTHER" id="PTHR24115">
    <property type="entry name" value="KINESIN-RELATED"/>
    <property type="match status" value="1"/>
</dbReference>
<keyword evidence="2 3" id="KW-0067">ATP-binding</keyword>
<dbReference type="Proteomes" id="UP001165060">
    <property type="component" value="Unassembled WGS sequence"/>
</dbReference>
<feature type="domain" description="Kinesin motor" evidence="5">
    <location>
        <begin position="124"/>
        <end position="462"/>
    </location>
</feature>
<dbReference type="PRINTS" id="PR00380">
    <property type="entry name" value="KINESINHEAVY"/>
</dbReference>
<evidence type="ECO:0000256" key="3">
    <source>
        <dbReference type="PROSITE-ProRule" id="PRU00283"/>
    </source>
</evidence>
<dbReference type="InterPro" id="IPR036961">
    <property type="entry name" value="Kinesin_motor_dom_sf"/>
</dbReference>
<feature type="binding site" evidence="3">
    <location>
        <begin position="227"/>
        <end position="234"/>
    </location>
    <ligand>
        <name>ATP</name>
        <dbReference type="ChEBI" id="CHEBI:30616"/>
    </ligand>
</feature>
<gene>
    <name evidence="6" type="ORF">TeGR_g10565</name>
</gene>
<dbReference type="InterPro" id="IPR027417">
    <property type="entry name" value="P-loop_NTPase"/>
</dbReference>
<evidence type="ECO:0000256" key="4">
    <source>
        <dbReference type="RuleBase" id="RU000394"/>
    </source>
</evidence>
<dbReference type="Gene3D" id="3.40.850.10">
    <property type="entry name" value="Kinesin motor domain"/>
    <property type="match status" value="1"/>
</dbReference>
<evidence type="ECO:0000259" key="5">
    <source>
        <dbReference type="PROSITE" id="PS50067"/>
    </source>
</evidence>
<dbReference type="SUPFAM" id="SSF52540">
    <property type="entry name" value="P-loop containing nucleoside triphosphate hydrolases"/>
    <property type="match status" value="1"/>
</dbReference>
<keyword evidence="1 3" id="KW-0547">Nucleotide-binding</keyword>
<reference evidence="6 7" key="1">
    <citation type="journal article" date="2023" name="Commun. Biol.">
        <title>Genome analysis of Parmales, the sister group of diatoms, reveals the evolutionary specialization of diatoms from phago-mixotrophs to photoautotrophs.</title>
        <authorList>
            <person name="Ban H."/>
            <person name="Sato S."/>
            <person name="Yoshikawa S."/>
            <person name="Yamada K."/>
            <person name="Nakamura Y."/>
            <person name="Ichinomiya M."/>
            <person name="Sato N."/>
            <person name="Blanc-Mathieu R."/>
            <person name="Endo H."/>
            <person name="Kuwata A."/>
            <person name="Ogata H."/>
        </authorList>
    </citation>
    <scope>NUCLEOTIDE SEQUENCE [LARGE SCALE GENOMIC DNA]</scope>
</reference>
<evidence type="ECO:0000256" key="1">
    <source>
        <dbReference type="ARBA" id="ARBA00022741"/>
    </source>
</evidence>
<dbReference type="InterPro" id="IPR001752">
    <property type="entry name" value="Kinesin_motor_dom"/>
</dbReference>
<dbReference type="SMART" id="SM00129">
    <property type="entry name" value="KISc"/>
    <property type="match status" value="1"/>
</dbReference>